<name>U4KN78_9MOLU</name>
<dbReference type="SMART" id="SM00450">
    <property type="entry name" value="RHOD"/>
    <property type="match status" value="1"/>
</dbReference>
<sequence>MSDYCKKENFLFLFFANYEHFKKTNAMIDNEVLRMSFFDFHLKGRTNKEITPSQYISRLEDGEAIVLIDCRTVQEHQIKRIPESVVLPVQMFDQVDEWFPDRYQTYVIYCEHGVRSSKAVEIMVEKGYSNVYDLGGIVAWPGETESDLF</sequence>
<dbReference type="SUPFAM" id="SSF52821">
    <property type="entry name" value="Rhodanese/Cell cycle control phosphatase"/>
    <property type="match status" value="1"/>
</dbReference>
<dbReference type="PROSITE" id="PS50206">
    <property type="entry name" value="RHODANESE_3"/>
    <property type="match status" value="1"/>
</dbReference>
<evidence type="ECO:0000313" key="3">
    <source>
        <dbReference type="Proteomes" id="UP000032737"/>
    </source>
</evidence>
<dbReference type="CDD" id="cd00158">
    <property type="entry name" value="RHOD"/>
    <property type="match status" value="1"/>
</dbReference>
<dbReference type="InterPro" id="IPR036873">
    <property type="entry name" value="Rhodanese-like_dom_sf"/>
</dbReference>
<dbReference type="Gene3D" id="3.40.250.10">
    <property type="entry name" value="Rhodanese-like domain"/>
    <property type="match status" value="1"/>
</dbReference>
<dbReference type="PANTHER" id="PTHR43031">
    <property type="entry name" value="FAD-DEPENDENT OXIDOREDUCTASE"/>
    <property type="match status" value="1"/>
</dbReference>
<dbReference type="KEGG" id="abra:BN85306650"/>
<evidence type="ECO:0000313" key="2">
    <source>
        <dbReference type="EMBL" id="CCV65686.1"/>
    </source>
</evidence>
<dbReference type="EMBL" id="FO681348">
    <property type="protein sequence ID" value="CCV65686.1"/>
    <property type="molecule type" value="Genomic_DNA"/>
</dbReference>
<protein>
    <submittedName>
        <fullName evidence="2">Rhodanese-like protein</fullName>
    </submittedName>
</protein>
<dbReference type="Proteomes" id="UP000032737">
    <property type="component" value="Chromosome"/>
</dbReference>
<dbReference type="STRING" id="61635.BN85306650"/>
<evidence type="ECO:0000259" key="1">
    <source>
        <dbReference type="PROSITE" id="PS50206"/>
    </source>
</evidence>
<proteinExistence type="predicted"/>
<dbReference type="InterPro" id="IPR050229">
    <property type="entry name" value="GlpE_sulfurtransferase"/>
</dbReference>
<accession>U4KN78</accession>
<organism evidence="2 3">
    <name type="scientific">Acholeplasma brassicae</name>
    <dbReference type="NCBI Taxonomy" id="61635"/>
    <lineage>
        <taxon>Bacteria</taxon>
        <taxon>Bacillati</taxon>
        <taxon>Mycoplasmatota</taxon>
        <taxon>Mollicutes</taxon>
        <taxon>Acholeplasmatales</taxon>
        <taxon>Acholeplasmataceae</taxon>
        <taxon>Acholeplasma</taxon>
    </lineage>
</organism>
<dbReference type="Pfam" id="PF00581">
    <property type="entry name" value="Rhodanese"/>
    <property type="match status" value="1"/>
</dbReference>
<gene>
    <name evidence="2" type="ORF">BN85306650</name>
</gene>
<feature type="domain" description="Rhodanese" evidence="1">
    <location>
        <begin position="61"/>
        <end position="146"/>
    </location>
</feature>
<dbReference type="PANTHER" id="PTHR43031:SF17">
    <property type="entry name" value="SULFURTRANSFERASE YTWF-RELATED"/>
    <property type="match status" value="1"/>
</dbReference>
<dbReference type="InterPro" id="IPR001763">
    <property type="entry name" value="Rhodanese-like_dom"/>
</dbReference>
<reference evidence="2 3" key="1">
    <citation type="journal article" date="2013" name="J. Mol. Microbiol. Biotechnol.">
        <title>Analysis of the Complete Genomes of Acholeplasma brassicae , A. palmae and A. laidlawii and Their Comparison to the Obligate Parasites from ' Candidatus Phytoplasma'.</title>
        <authorList>
            <person name="Kube M."/>
            <person name="Siewert C."/>
            <person name="Migdoll A.M."/>
            <person name="Duduk B."/>
            <person name="Holz S."/>
            <person name="Rabus R."/>
            <person name="Seemuller E."/>
            <person name="Mitrovic J."/>
            <person name="Muller I."/>
            <person name="Buttner C."/>
            <person name="Reinhardt R."/>
        </authorList>
    </citation>
    <scope>NUCLEOTIDE SEQUENCE [LARGE SCALE GENOMIC DNA]</scope>
    <source>
        <strain evidence="3">0502</strain>
    </source>
</reference>
<keyword evidence="3" id="KW-1185">Reference proteome</keyword>
<dbReference type="AlphaFoldDB" id="U4KN78"/>
<dbReference type="HOGENOM" id="CLU_089574_1_0_14"/>